<proteinExistence type="predicted"/>
<dbReference type="GO" id="GO:0030973">
    <property type="term" value="F:molybdate ion binding"/>
    <property type="evidence" value="ECO:0007669"/>
    <property type="project" value="TreeGrafter"/>
</dbReference>
<dbReference type="SUPFAM" id="SSF53850">
    <property type="entry name" value="Periplasmic binding protein-like II"/>
    <property type="match status" value="1"/>
</dbReference>
<gene>
    <name evidence="3" type="ORF">METZ01_LOCUS1483</name>
</gene>
<keyword evidence="1" id="KW-0479">Metal-binding</keyword>
<dbReference type="InterPro" id="IPR005950">
    <property type="entry name" value="ModA"/>
</dbReference>
<dbReference type="CDD" id="cd13538">
    <property type="entry name" value="PBP2_ModA_like_1"/>
    <property type="match status" value="1"/>
</dbReference>
<evidence type="ECO:0000256" key="2">
    <source>
        <dbReference type="ARBA" id="ARBA00022729"/>
    </source>
</evidence>
<dbReference type="PANTHER" id="PTHR30632:SF0">
    <property type="entry name" value="SULFATE-BINDING PROTEIN"/>
    <property type="match status" value="1"/>
</dbReference>
<dbReference type="PANTHER" id="PTHR30632">
    <property type="entry name" value="MOLYBDATE-BINDING PERIPLASMIC PROTEIN"/>
    <property type="match status" value="1"/>
</dbReference>
<dbReference type="Gene3D" id="3.40.190.10">
    <property type="entry name" value="Periplasmic binding protein-like II"/>
    <property type="match status" value="2"/>
</dbReference>
<evidence type="ECO:0000313" key="3">
    <source>
        <dbReference type="EMBL" id="SUZ48629.1"/>
    </source>
</evidence>
<evidence type="ECO:0000256" key="1">
    <source>
        <dbReference type="ARBA" id="ARBA00022723"/>
    </source>
</evidence>
<name>A0A381N2D7_9ZZZZ</name>
<accession>A0A381N2D7</accession>
<sequence length="274" mass="28726">MPIPNMPTLSVPPLKQTQVFFLPLLVLIVSCGGGGESLRVFAASSLMGAFTEVAKAFEAENPGVAVKLDFGGSQRMSSQIELGARGDIFASADSVHMDALVAADLVSGTPVDFASNSLVVLAMSQGPVDTIADLAKPGVKVVLANSNVPVGAYTREVLENLSQDPTYGLGSSFKDNVLANLASGEPNVNSAFQKVVLGVVDAGIVYETETLVALEAETRSIHFIPIPTAANVKANYPIAVLAEAAKPELADSFVKFVLSDRGRTLLRRHGFRSP</sequence>
<protein>
    <recommendedName>
        <fullName evidence="4">Molybdate ABC transporter substrate-binding protein</fullName>
    </recommendedName>
</protein>
<keyword evidence="2" id="KW-0732">Signal</keyword>
<dbReference type="GO" id="GO:0046872">
    <property type="term" value="F:metal ion binding"/>
    <property type="evidence" value="ECO:0007669"/>
    <property type="project" value="UniProtKB-KW"/>
</dbReference>
<dbReference type="AlphaFoldDB" id="A0A381N2D7"/>
<dbReference type="EMBL" id="UINC01000077">
    <property type="protein sequence ID" value="SUZ48629.1"/>
    <property type="molecule type" value="Genomic_DNA"/>
</dbReference>
<organism evidence="3">
    <name type="scientific">marine metagenome</name>
    <dbReference type="NCBI Taxonomy" id="408172"/>
    <lineage>
        <taxon>unclassified sequences</taxon>
        <taxon>metagenomes</taxon>
        <taxon>ecological metagenomes</taxon>
    </lineage>
</organism>
<dbReference type="NCBIfam" id="TIGR01256">
    <property type="entry name" value="modA"/>
    <property type="match status" value="1"/>
</dbReference>
<evidence type="ECO:0008006" key="4">
    <source>
        <dbReference type="Google" id="ProtNLM"/>
    </source>
</evidence>
<dbReference type="Pfam" id="PF13531">
    <property type="entry name" value="SBP_bac_11"/>
    <property type="match status" value="1"/>
</dbReference>
<dbReference type="InterPro" id="IPR050682">
    <property type="entry name" value="ModA/WtpA"/>
</dbReference>
<dbReference type="PIRSF" id="PIRSF004846">
    <property type="entry name" value="ModA"/>
    <property type="match status" value="1"/>
</dbReference>
<dbReference type="GO" id="GO:0015689">
    <property type="term" value="P:molybdate ion transport"/>
    <property type="evidence" value="ECO:0007669"/>
    <property type="project" value="InterPro"/>
</dbReference>
<reference evidence="3" key="1">
    <citation type="submission" date="2018-05" db="EMBL/GenBank/DDBJ databases">
        <authorList>
            <person name="Lanie J.A."/>
            <person name="Ng W.-L."/>
            <person name="Kazmierczak K.M."/>
            <person name="Andrzejewski T.M."/>
            <person name="Davidsen T.M."/>
            <person name="Wayne K.J."/>
            <person name="Tettelin H."/>
            <person name="Glass J.I."/>
            <person name="Rusch D."/>
            <person name="Podicherti R."/>
            <person name="Tsui H.-C.T."/>
            <person name="Winkler M.E."/>
        </authorList>
    </citation>
    <scope>NUCLEOTIDE SEQUENCE</scope>
</reference>